<sequence length="343" mass="37440">MEVWKEHFEQLIFLQDQPSGLKAIIAIHNTKLGAALGGCRMWHYASEEDAVRDALRLAKGMTYKSAISGLPYGGGKAVILGPPDQRKHELLFRALGRYIESLQGRYITGMDLGTSVADMDWIRLETTYVTDTTGSLGATGDLTAAMTAYGVYLGIRASLKRVFGTETFIHRTVAVQGLGKVGYQLCRYLKRSGAKLVVSDVNPSRRNQAVKDFGAHALRPDEIVEAACDVFSPCALGGIINDLTLPRLRCRIVAGAANNQLAEKRHGHQLHKLGILYAPDYIINAGGIIVTSCELNGSDAAFANKQVENIYRTLTNVFDYAGRKRIPTSEAADERTEQLLAAP</sequence>
<dbReference type="SUPFAM" id="SSF53223">
    <property type="entry name" value="Aminoacid dehydrogenase-like, N-terminal domain"/>
    <property type="match status" value="1"/>
</dbReference>
<dbReference type="CDD" id="cd01075">
    <property type="entry name" value="NAD_bind_Leu_Phe_Val_DH"/>
    <property type="match status" value="1"/>
</dbReference>
<evidence type="ECO:0000313" key="7">
    <source>
        <dbReference type="EMBL" id="MUG70236.1"/>
    </source>
</evidence>
<evidence type="ECO:0000259" key="6">
    <source>
        <dbReference type="SMART" id="SM00839"/>
    </source>
</evidence>
<dbReference type="GO" id="GO:0006520">
    <property type="term" value="P:amino acid metabolic process"/>
    <property type="evidence" value="ECO:0007669"/>
    <property type="project" value="InterPro"/>
</dbReference>
<dbReference type="FunFam" id="3.40.50.10860:FF:000010">
    <property type="entry name" value="Leucine dehydrogenase"/>
    <property type="match status" value="1"/>
</dbReference>
<dbReference type="Gene3D" id="3.40.50.10860">
    <property type="entry name" value="Leucine Dehydrogenase, chain A, domain 1"/>
    <property type="match status" value="1"/>
</dbReference>
<dbReference type="Pfam" id="PF02812">
    <property type="entry name" value="ELFV_dehydrog_N"/>
    <property type="match status" value="1"/>
</dbReference>
<evidence type="ECO:0000256" key="5">
    <source>
        <dbReference type="PIRSR" id="PIRSR000188-2"/>
    </source>
</evidence>
<dbReference type="AlphaFoldDB" id="A0A7X2Z8J7"/>
<evidence type="ECO:0000313" key="8">
    <source>
        <dbReference type="Proteomes" id="UP000450917"/>
    </source>
</evidence>
<dbReference type="SMART" id="SM00839">
    <property type="entry name" value="ELFV_dehydrog"/>
    <property type="match status" value="1"/>
</dbReference>
<dbReference type="PANTHER" id="PTHR42722">
    <property type="entry name" value="LEUCINE DEHYDROGENASE"/>
    <property type="match status" value="1"/>
</dbReference>
<dbReference type="Pfam" id="PF00208">
    <property type="entry name" value="ELFV_dehydrog"/>
    <property type="match status" value="2"/>
</dbReference>
<evidence type="ECO:0000256" key="4">
    <source>
        <dbReference type="PIRSR" id="PIRSR000188-1"/>
    </source>
</evidence>
<dbReference type="Proteomes" id="UP000450917">
    <property type="component" value="Unassembled WGS sequence"/>
</dbReference>
<dbReference type="InterPro" id="IPR016211">
    <property type="entry name" value="Glu/Phe/Leu/Val/Trp_DH_bac/arc"/>
</dbReference>
<protein>
    <submittedName>
        <fullName evidence="7">Amino acid dehydrogenase</fullName>
    </submittedName>
</protein>
<evidence type="ECO:0000256" key="1">
    <source>
        <dbReference type="ARBA" id="ARBA00006382"/>
    </source>
</evidence>
<feature type="domain" description="Glutamate/phenylalanine/leucine/valine/L-tryptophan dehydrogenase C-terminal" evidence="6">
    <location>
        <begin position="140"/>
        <end position="343"/>
    </location>
</feature>
<dbReference type="PANTHER" id="PTHR42722:SF1">
    <property type="entry name" value="VALINE DEHYDROGENASE"/>
    <property type="match status" value="1"/>
</dbReference>
<comment type="similarity">
    <text evidence="1">Belongs to the Glu/Leu/Phe/Val dehydrogenases family.</text>
</comment>
<organism evidence="7 8">
    <name type="scientific">Paenibacillus validus</name>
    <dbReference type="NCBI Taxonomy" id="44253"/>
    <lineage>
        <taxon>Bacteria</taxon>
        <taxon>Bacillati</taxon>
        <taxon>Bacillota</taxon>
        <taxon>Bacilli</taxon>
        <taxon>Bacillales</taxon>
        <taxon>Paenibacillaceae</taxon>
        <taxon>Paenibacillus</taxon>
    </lineage>
</organism>
<dbReference type="InterPro" id="IPR006096">
    <property type="entry name" value="Glu/Leu/Phe/Val/Trp_DH_C"/>
</dbReference>
<dbReference type="EMBL" id="WNZX01000003">
    <property type="protein sequence ID" value="MUG70236.1"/>
    <property type="molecule type" value="Genomic_DNA"/>
</dbReference>
<keyword evidence="5" id="KW-0547">Nucleotide-binding</keyword>
<name>A0A7X2Z8J7_9BACL</name>
<dbReference type="Gene3D" id="3.40.50.720">
    <property type="entry name" value="NAD(P)-binding Rossmann-like Domain"/>
    <property type="match status" value="1"/>
</dbReference>
<dbReference type="InterPro" id="IPR006097">
    <property type="entry name" value="Glu/Leu/Phe/Val/Trp_DH_dimer"/>
</dbReference>
<dbReference type="GO" id="GO:0016639">
    <property type="term" value="F:oxidoreductase activity, acting on the CH-NH2 group of donors, NAD or NADP as acceptor"/>
    <property type="evidence" value="ECO:0007669"/>
    <property type="project" value="InterPro"/>
</dbReference>
<keyword evidence="3 5" id="KW-0520">NAD</keyword>
<dbReference type="GO" id="GO:0000166">
    <property type="term" value="F:nucleotide binding"/>
    <property type="evidence" value="ECO:0007669"/>
    <property type="project" value="UniProtKB-KW"/>
</dbReference>
<keyword evidence="8" id="KW-1185">Reference proteome</keyword>
<comment type="caution">
    <text evidence="7">The sequence shown here is derived from an EMBL/GenBank/DDBJ whole genome shotgun (WGS) entry which is preliminary data.</text>
</comment>
<feature type="binding site" evidence="5">
    <location>
        <begin position="177"/>
        <end position="182"/>
    </location>
    <ligand>
        <name>NAD(+)</name>
        <dbReference type="ChEBI" id="CHEBI:57540"/>
    </ligand>
</feature>
<proteinExistence type="inferred from homology"/>
<reference evidence="7 8" key="1">
    <citation type="submission" date="2019-11" db="EMBL/GenBank/DDBJ databases">
        <title>Draft genome sequences of five Paenibacillus species of dairy origin.</title>
        <authorList>
            <person name="Olajide A.M."/>
            <person name="Chen S."/>
            <person name="Lapointe G."/>
        </authorList>
    </citation>
    <scope>NUCLEOTIDE SEQUENCE [LARGE SCALE GENOMIC DNA]</scope>
    <source>
        <strain evidence="7 8">2CS3</strain>
    </source>
</reference>
<keyword evidence="2" id="KW-0560">Oxidoreductase</keyword>
<dbReference type="SUPFAM" id="SSF51735">
    <property type="entry name" value="NAD(P)-binding Rossmann-fold domains"/>
    <property type="match status" value="1"/>
</dbReference>
<dbReference type="RefSeq" id="WP_054795278.1">
    <property type="nucleotide sequence ID" value="NZ_JARTHJ010000128.1"/>
</dbReference>
<dbReference type="InterPro" id="IPR036291">
    <property type="entry name" value="NAD(P)-bd_dom_sf"/>
</dbReference>
<evidence type="ECO:0000256" key="2">
    <source>
        <dbReference type="ARBA" id="ARBA00023002"/>
    </source>
</evidence>
<dbReference type="PIRSF" id="PIRSF000188">
    <property type="entry name" value="Phe_leu_dh"/>
    <property type="match status" value="1"/>
</dbReference>
<feature type="active site" description="Proton donor/acceptor" evidence="4">
    <location>
        <position position="76"/>
    </location>
</feature>
<accession>A0A7X2Z8J7</accession>
<dbReference type="InterPro" id="IPR046346">
    <property type="entry name" value="Aminoacid_DH-like_N_sf"/>
</dbReference>
<evidence type="ECO:0000256" key="3">
    <source>
        <dbReference type="ARBA" id="ARBA00023027"/>
    </source>
</evidence>
<gene>
    <name evidence="7" type="ORF">GNP93_06035</name>
</gene>